<dbReference type="AlphaFoldDB" id="L7UKC8"/>
<evidence type="ECO:0000313" key="2">
    <source>
        <dbReference type="EMBL" id="AGC48463.1"/>
    </source>
</evidence>
<name>L7UKC8_MYXSD</name>
<dbReference type="Proteomes" id="UP000011131">
    <property type="component" value="Chromosome"/>
</dbReference>
<proteinExistence type="predicted"/>
<dbReference type="PROSITE" id="PS51257">
    <property type="entry name" value="PROKAR_LIPOPROTEIN"/>
    <property type="match status" value="1"/>
</dbReference>
<dbReference type="RefSeq" id="WP_015352717.1">
    <property type="nucleotide sequence ID" value="NC_020126.1"/>
</dbReference>
<dbReference type="Gene3D" id="2.80.10.50">
    <property type="match status" value="1"/>
</dbReference>
<protein>
    <submittedName>
        <fullName evidence="2">Putative lipoprotein</fullName>
    </submittedName>
</protein>
<keyword evidence="2" id="KW-0449">Lipoprotein</keyword>
<sequence length="450" mass="46716">MRSQRAGRGFQGWRVVVPVCLLWGAGLGCGSGKDAPEPGAPGKEAPSGTSTPTPESTAQPSEAKEAAVWGILEGGTQDDTGTGVAVGRGGDVVMVVSQTPRQDGDRAPVAGERLGVVVARYSPEGKVRWTRVHPRMRLSELRVAASPGTDGAVFLSGNAFLYSANFGLGEAQDGFLVRFSEDGMPEWQRRVGQKVWSSSADLLGGVLVAGEEWDGEVKDPVLTHFAADGSVRWTRRFTGTEEGTSLRAAAVAPSGRAVLAGQLVGKLEVDGKSFGDENRKGFVVLEFDEAGKLVWGREVPGANGRVTSVAVGPEGLVTVAGDFKGLLMWGGTSLGTSGPFVLGVGADGEVRWLKQPECGDESREGVSAAVDDAGSVAVVCGDVLTRFDADGAGQESRTLPPQDCSSGHCVLSATGIATAPGLGWAVTGWQRDGAGVAWNQDAFLRVVTPR</sequence>
<keyword evidence="3" id="KW-1185">Reference proteome</keyword>
<dbReference type="eggNOG" id="COG1520">
    <property type="taxonomic scope" value="Bacteria"/>
</dbReference>
<organism evidence="2 3">
    <name type="scientific">Myxococcus stipitatus (strain DSM 14675 / JCM 12634 / Mx s8)</name>
    <dbReference type="NCBI Taxonomy" id="1278073"/>
    <lineage>
        <taxon>Bacteria</taxon>
        <taxon>Pseudomonadati</taxon>
        <taxon>Myxococcota</taxon>
        <taxon>Myxococcia</taxon>
        <taxon>Myxococcales</taxon>
        <taxon>Cystobacterineae</taxon>
        <taxon>Myxococcaceae</taxon>
        <taxon>Myxococcus</taxon>
    </lineage>
</organism>
<dbReference type="PANTHER" id="PTHR42754">
    <property type="entry name" value="ENDOGLUCANASE"/>
    <property type="match status" value="1"/>
</dbReference>
<dbReference type="PATRIC" id="fig|1278073.3.peg.7306"/>
<dbReference type="PANTHER" id="PTHR42754:SF1">
    <property type="entry name" value="LIPOPROTEIN"/>
    <property type="match status" value="1"/>
</dbReference>
<dbReference type="SUPFAM" id="SSF101898">
    <property type="entry name" value="NHL repeat"/>
    <property type="match status" value="1"/>
</dbReference>
<evidence type="ECO:0000313" key="3">
    <source>
        <dbReference type="Proteomes" id="UP000011131"/>
    </source>
</evidence>
<gene>
    <name evidence="2" type="ordered locus">MYSTI_07191</name>
</gene>
<feature type="region of interest" description="Disordered" evidence="1">
    <location>
        <begin position="33"/>
        <end position="64"/>
    </location>
</feature>
<dbReference type="KEGG" id="msd:MYSTI_07191"/>
<evidence type="ECO:0000256" key="1">
    <source>
        <dbReference type="SAM" id="MobiDB-lite"/>
    </source>
</evidence>
<dbReference type="HOGENOM" id="CLU_625326_0_0_7"/>
<accession>L7UKC8</accession>
<dbReference type="EMBL" id="CP004025">
    <property type="protein sequence ID" value="AGC48463.1"/>
    <property type="molecule type" value="Genomic_DNA"/>
</dbReference>
<feature type="compositionally biased region" description="Low complexity" evidence="1">
    <location>
        <begin position="40"/>
        <end position="57"/>
    </location>
</feature>
<reference evidence="2 3" key="1">
    <citation type="journal article" date="2013" name="Genome Announc.">
        <title>Complete genome sequence of Myxococcus stipitatus strain DSM 14675, a fruiting myxobacterium.</title>
        <authorList>
            <person name="Huntley S."/>
            <person name="Kneip S."/>
            <person name="Treuner-Lange A."/>
            <person name="Sogaard-Andersen L."/>
        </authorList>
    </citation>
    <scope>NUCLEOTIDE SEQUENCE [LARGE SCALE GENOMIC DNA]</scope>
    <source>
        <strain evidence="3">DSM 14675 / JCM 12634 / Mx s8</strain>
    </source>
</reference>
<dbReference type="STRING" id="1278073.MYSTI_07191"/>